<evidence type="ECO:0000313" key="3">
    <source>
        <dbReference type="Proteomes" id="UP000641625"/>
    </source>
</evidence>
<feature type="region of interest" description="Disordered" evidence="1">
    <location>
        <begin position="25"/>
        <end position="59"/>
    </location>
</feature>
<evidence type="ECO:0008006" key="4">
    <source>
        <dbReference type="Google" id="ProtNLM"/>
    </source>
</evidence>
<reference evidence="2" key="1">
    <citation type="submission" date="2019-12" db="EMBL/GenBank/DDBJ databases">
        <title>Whole genome sequencing of Haloarcula argentinensis strain pws5.</title>
        <authorList>
            <person name="Verma D.K."/>
            <person name="Gopal K."/>
            <person name="Prasad E.S."/>
        </authorList>
    </citation>
    <scope>NUCLEOTIDE SEQUENCE</scope>
    <source>
        <strain evidence="2">Pws5</strain>
    </source>
</reference>
<dbReference type="EMBL" id="WOWA01000005">
    <property type="protein sequence ID" value="NLV14002.1"/>
    <property type="molecule type" value="Genomic_DNA"/>
</dbReference>
<dbReference type="PROSITE" id="PS51257">
    <property type="entry name" value="PROKAR_LIPOPROTEIN"/>
    <property type="match status" value="1"/>
</dbReference>
<evidence type="ECO:0000256" key="1">
    <source>
        <dbReference type="SAM" id="MobiDB-lite"/>
    </source>
</evidence>
<gene>
    <name evidence="2" type="ORF">GOC77_12075</name>
</gene>
<sequence>MQRRTVLATASTALFSLAGCSQLSASQTPSQTDTKTTARASNTGTHDGQAGPAPSCPDGYSTFDPNWVVEGSGPLAGFNLTADQREIAFGDTLTVSLRNVTNSTQTTGDRGKFDVQYQGSDGWQTIFGSKNDLAWNLIGIKHKPAQGFSWQFPFTQDGLSNIRNSDVFAVCASLTPGTYRFIYWGITTDREEQEDNKTDYALGVPFTVTDD</sequence>
<protein>
    <recommendedName>
        <fullName evidence="4">Lipoprotein</fullName>
    </recommendedName>
</protein>
<dbReference type="Proteomes" id="UP000641625">
    <property type="component" value="Unassembled WGS sequence"/>
</dbReference>
<comment type="caution">
    <text evidence="2">The sequence shown here is derived from an EMBL/GenBank/DDBJ whole genome shotgun (WGS) entry which is preliminary data.</text>
</comment>
<proteinExistence type="predicted"/>
<dbReference type="RefSeq" id="WP_170097473.1">
    <property type="nucleotide sequence ID" value="NZ_WOWA01000005.1"/>
</dbReference>
<organism evidence="2 3">
    <name type="scientific">Haloarcula argentinensis</name>
    <dbReference type="NCBI Taxonomy" id="43776"/>
    <lineage>
        <taxon>Archaea</taxon>
        <taxon>Methanobacteriati</taxon>
        <taxon>Methanobacteriota</taxon>
        <taxon>Stenosarchaea group</taxon>
        <taxon>Halobacteria</taxon>
        <taxon>Halobacteriales</taxon>
        <taxon>Haloarculaceae</taxon>
        <taxon>Haloarcula</taxon>
    </lineage>
</organism>
<dbReference type="AlphaFoldDB" id="A0A847U6U8"/>
<feature type="compositionally biased region" description="Polar residues" evidence="1">
    <location>
        <begin position="25"/>
        <end position="46"/>
    </location>
</feature>
<accession>A0A847U6U8</accession>
<evidence type="ECO:0000313" key="2">
    <source>
        <dbReference type="EMBL" id="NLV14002.1"/>
    </source>
</evidence>
<name>A0A847U6U8_HALAR</name>